<dbReference type="Proteomes" id="UP001597353">
    <property type="component" value="Unassembled WGS sequence"/>
</dbReference>
<evidence type="ECO:0000256" key="3">
    <source>
        <dbReference type="ARBA" id="ARBA00023211"/>
    </source>
</evidence>
<dbReference type="EMBL" id="JBHUGH010000003">
    <property type="protein sequence ID" value="MFD1911360.1"/>
    <property type="molecule type" value="Genomic_DNA"/>
</dbReference>
<sequence>MARAFLVVMDSVGCGGAPDAADYGNAGANTLGHIAAACADGRADEGRQGPLAVPHLDGLGLGAAIELASGVAPPGLGAAPSGLWGAATEQSRGKDTPSGHWELAGVPVPWDWHYFPQEGPAFDAELVAAVSAAAGTDGILGNCHASGVPIIEALGEAHIGSGWPICYTSADSVFQIAAHEEHFGLDRLLHLCETLAPRLHAMRVGRVIARPFTGEPGSFHRTGNRRDYAIAPPAPTLLDWVQAAGGVTHAVGKIGDIFAHRGISHLYKGPDDASLAAHLRNLVDTAGEGSLTFANFVEFDSLYGHRRDVAGYARALEWFDGQVGEVLSRLRPDDLLILTADHGNDPTWRGTDHTRERVPVLVAGGRGAGRDAGPAARGLGHVAFADVAASIAAHLGIAAPPPGRSFL</sequence>
<dbReference type="CDD" id="cd16009">
    <property type="entry name" value="PPM"/>
    <property type="match status" value="1"/>
</dbReference>
<feature type="binding site" evidence="4">
    <location>
        <position position="353"/>
    </location>
    <ligand>
        <name>Mn(2+)</name>
        <dbReference type="ChEBI" id="CHEBI:29035"/>
        <label>2</label>
    </ligand>
</feature>
<evidence type="ECO:0000256" key="2">
    <source>
        <dbReference type="ARBA" id="ARBA00022723"/>
    </source>
</evidence>
<dbReference type="PANTHER" id="PTHR21110">
    <property type="entry name" value="PHOSPHOPENTOMUTASE"/>
    <property type="match status" value="1"/>
</dbReference>
<comment type="function">
    <text evidence="4">Isomerase that catalyzes the conversion of deoxy-ribose 1-phosphate (dRib-1-P) and ribose 1-phosphate (Rib-1-P) to deoxy-ribose 5-phosphate (dRib-5-P) and ribose 5-phosphate (Rib-5-P), respectively.</text>
</comment>
<keyword evidence="4" id="KW-0963">Cytoplasm</keyword>
<dbReference type="InterPro" id="IPR006124">
    <property type="entry name" value="Metalloenzyme"/>
</dbReference>
<dbReference type="PANTHER" id="PTHR21110:SF0">
    <property type="entry name" value="PHOSPHOPENTOMUTASE"/>
    <property type="match status" value="1"/>
</dbReference>
<evidence type="ECO:0000256" key="4">
    <source>
        <dbReference type="HAMAP-Rule" id="MF_00740"/>
    </source>
</evidence>
<accession>A0ABW4S1J0</accession>
<keyword evidence="2 4" id="KW-0479">Metal-binding</keyword>
<dbReference type="InterPro" id="IPR024052">
    <property type="entry name" value="Phosphopentomutase_DeoB_cap_sf"/>
</dbReference>
<feature type="binding site" evidence="4">
    <location>
        <position position="305"/>
    </location>
    <ligand>
        <name>Mn(2+)</name>
        <dbReference type="ChEBI" id="CHEBI:29035"/>
        <label>2</label>
    </ligand>
</feature>
<comment type="catalytic activity">
    <reaction evidence="4">
        <text>2-deoxy-alpha-D-ribose 1-phosphate = 2-deoxy-D-ribose 5-phosphate</text>
        <dbReference type="Rhea" id="RHEA:27658"/>
        <dbReference type="ChEBI" id="CHEBI:57259"/>
        <dbReference type="ChEBI" id="CHEBI:62877"/>
        <dbReference type="EC" id="5.4.2.7"/>
    </reaction>
</comment>
<keyword evidence="3 4" id="KW-0464">Manganese</keyword>
<comment type="cofactor">
    <cofactor evidence="4">
        <name>Mn(2+)</name>
        <dbReference type="ChEBI" id="CHEBI:29035"/>
    </cofactor>
    <text evidence="4">Binds 2 manganese ions.</text>
</comment>
<evidence type="ECO:0000259" key="6">
    <source>
        <dbReference type="Pfam" id="PF01676"/>
    </source>
</evidence>
<gene>
    <name evidence="4" type="primary">deoB</name>
    <name evidence="7" type="ORF">ACFSGJ_03920</name>
</gene>
<comment type="pathway">
    <text evidence="4">Carbohydrate degradation; 2-deoxy-D-ribose 1-phosphate degradation; D-glyceraldehyde 3-phosphate and acetaldehyde from 2-deoxy-alpha-D-ribose 1-phosphate: step 1/2.</text>
</comment>
<dbReference type="EC" id="5.4.2.7" evidence="4 5"/>
<dbReference type="SUPFAM" id="SSF53649">
    <property type="entry name" value="Alkaline phosphatase-like"/>
    <property type="match status" value="1"/>
</dbReference>
<evidence type="ECO:0000256" key="1">
    <source>
        <dbReference type="ARBA" id="ARBA00010373"/>
    </source>
</evidence>
<dbReference type="GO" id="GO:0008973">
    <property type="term" value="F:phosphopentomutase activity"/>
    <property type="evidence" value="ECO:0007669"/>
    <property type="project" value="UniProtKB-EC"/>
</dbReference>
<proteinExistence type="inferred from homology"/>
<dbReference type="InterPro" id="IPR017850">
    <property type="entry name" value="Alkaline_phosphatase_core_sf"/>
</dbReference>
<reference evidence="8" key="1">
    <citation type="journal article" date="2019" name="Int. J. Syst. Evol. Microbiol.">
        <title>The Global Catalogue of Microorganisms (GCM) 10K type strain sequencing project: providing services to taxonomists for standard genome sequencing and annotation.</title>
        <authorList>
            <consortium name="The Broad Institute Genomics Platform"/>
            <consortium name="The Broad Institute Genome Sequencing Center for Infectious Disease"/>
            <person name="Wu L."/>
            <person name="Ma J."/>
        </authorList>
    </citation>
    <scope>NUCLEOTIDE SEQUENCE [LARGE SCALE GENOMIC DNA]</scope>
    <source>
        <strain evidence="8">CGMCC 4.7242</strain>
    </source>
</reference>
<dbReference type="Gene3D" id="3.30.70.1250">
    <property type="entry name" value="Phosphopentomutase"/>
    <property type="match status" value="1"/>
</dbReference>
<evidence type="ECO:0000313" key="8">
    <source>
        <dbReference type="Proteomes" id="UP001597353"/>
    </source>
</evidence>
<dbReference type="RefSeq" id="WP_390259688.1">
    <property type="nucleotide sequence ID" value="NZ_JBHUGH010000003.1"/>
</dbReference>
<keyword evidence="8" id="KW-1185">Reference proteome</keyword>
<comment type="similarity">
    <text evidence="1 4">Belongs to the phosphopentomutase family.</text>
</comment>
<dbReference type="PIRSF" id="PIRSF001491">
    <property type="entry name" value="Ppentomutase"/>
    <property type="match status" value="1"/>
</dbReference>
<dbReference type="NCBIfam" id="NF003766">
    <property type="entry name" value="PRK05362.1"/>
    <property type="match status" value="1"/>
</dbReference>
<evidence type="ECO:0000313" key="7">
    <source>
        <dbReference type="EMBL" id="MFD1911360.1"/>
    </source>
</evidence>
<comment type="caution">
    <text evidence="7">The sequence shown here is derived from an EMBL/GenBank/DDBJ whole genome shotgun (WGS) entry which is preliminary data.</text>
</comment>
<protein>
    <recommendedName>
        <fullName evidence="4 5">Phosphopentomutase</fullName>
        <ecNumber evidence="4 5">5.4.2.7</ecNumber>
    </recommendedName>
    <alternativeName>
        <fullName evidence="4">Phosphodeoxyribomutase</fullName>
    </alternativeName>
</protein>
<feature type="binding site" evidence="4">
    <location>
        <position position="10"/>
    </location>
    <ligand>
        <name>Mn(2+)</name>
        <dbReference type="ChEBI" id="CHEBI:29035"/>
        <label>1</label>
    </ligand>
</feature>
<dbReference type="NCBIfam" id="TIGR01696">
    <property type="entry name" value="deoB"/>
    <property type="match status" value="1"/>
</dbReference>
<comment type="catalytic activity">
    <reaction evidence="4">
        <text>alpha-D-ribose 1-phosphate = D-ribose 5-phosphate</text>
        <dbReference type="Rhea" id="RHEA:18793"/>
        <dbReference type="ChEBI" id="CHEBI:57720"/>
        <dbReference type="ChEBI" id="CHEBI:78346"/>
        <dbReference type="EC" id="5.4.2.7"/>
    </reaction>
</comment>
<dbReference type="InterPro" id="IPR010045">
    <property type="entry name" value="DeoB"/>
</dbReference>
<feature type="binding site" evidence="4">
    <location>
        <position position="300"/>
    </location>
    <ligand>
        <name>Mn(2+)</name>
        <dbReference type="ChEBI" id="CHEBI:29035"/>
        <label>2</label>
    </ligand>
</feature>
<feature type="binding site" evidence="4">
    <location>
        <position position="341"/>
    </location>
    <ligand>
        <name>Mn(2+)</name>
        <dbReference type="ChEBI" id="CHEBI:29035"/>
        <label>1</label>
    </ligand>
</feature>
<dbReference type="SUPFAM" id="SSF143856">
    <property type="entry name" value="DeoB insert domain-like"/>
    <property type="match status" value="1"/>
</dbReference>
<comment type="subcellular location">
    <subcellularLocation>
        <location evidence="4">Cytoplasm</location>
    </subcellularLocation>
</comment>
<feature type="domain" description="Metalloenzyme" evidence="6">
    <location>
        <begin position="3"/>
        <end position="397"/>
    </location>
</feature>
<dbReference type="Gene3D" id="3.40.720.10">
    <property type="entry name" value="Alkaline Phosphatase, subunit A"/>
    <property type="match status" value="1"/>
</dbReference>
<dbReference type="HAMAP" id="MF_00740">
    <property type="entry name" value="Phosphopentomut"/>
    <property type="match status" value="1"/>
</dbReference>
<keyword evidence="4 7" id="KW-0413">Isomerase</keyword>
<feature type="binding site" evidence="4">
    <location>
        <position position="342"/>
    </location>
    <ligand>
        <name>Mn(2+)</name>
        <dbReference type="ChEBI" id="CHEBI:29035"/>
        <label>1</label>
    </ligand>
</feature>
<evidence type="ECO:0000256" key="5">
    <source>
        <dbReference type="NCBIfam" id="TIGR01696"/>
    </source>
</evidence>
<dbReference type="Pfam" id="PF01676">
    <property type="entry name" value="Metalloenzyme"/>
    <property type="match status" value="1"/>
</dbReference>
<organism evidence="7 8">
    <name type="scientific">Halodurantibacterium flavum</name>
    <dbReference type="NCBI Taxonomy" id="1382802"/>
    <lineage>
        <taxon>Bacteria</taxon>
        <taxon>Pseudomonadati</taxon>
        <taxon>Pseudomonadota</taxon>
        <taxon>Alphaproteobacteria</taxon>
        <taxon>Rhodobacterales</taxon>
        <taxon>Paracoccaceae</taxon>
        <taxon>Halodurantibacterium</taxon>
    </lineage>
</organism>
<name>A0ABW4S1J0_9RHOB</name>